<dbReference type="Proteomes" id="UP001522868">
    <property type="component" value="Unassembled WGS sequence"/>
</dbReference>
<dbReference type="Pfam" id="PF06925">
    <property type="entry name" value="MGDG_synth"/>
    <property type="match status" value="1"/>
</dbReference>
<organism evidence="5 6">
    <name type="scientific">Streptomyces lichenis</name>
    <dbReference type="NCBI Taxonomy" id="2306967"/>
    <lineage>
        <taxon>Bacteria</taxon>
        <taxon>Bacillati</taxon>
        <taxon>Actinomycetota</taxon>
        <taxon>Actinomycetes</taxon>
        <taxon>Kitasatosporales</taxon>
        <taxon>Streptomycetaceae</taxon>
        <taxon>Streptomyces</taxon>
    </lineage>
</organism>
<dbReference type="SUPFAM" id="SSF53756">
    <property type="entry name" value="UDP-Glycosyltransferase/glycogen phosphorylase"/>
    <property type="match status" value="1"/>
</dbReference>
<evidence type="ECO:0000256" key="1">
    <source>
        <dbReference type="ARBA" id="ARBA00006962"/>
    </source>
</evidence>
<comment type="caution">
    <text evidence="5">The sequence shown here is derived from an EMBL/GenBank/DDBJ whole genome shotgun (WGS) entry which is preliminary data.</text>
</comment>
<reference evidence="5 6" key="1">
    <citation type="submission" date="2022-04" db="EMBL/GenBank/DDBJ databases">
        <title>Streptomyces sp. nov. LCR6-01 isolated from Lichen of Dirinaria sp.</title>
        <authorList>
            <person name="Kanchanasin P."/>
            <person name="Tanasupawat S."/>
            <person name="Phongsopitanun W."/>
        </authorList>
    </citation>
    <scope>NUCLEOTIDE SEQUENCE [LARGE SCALE GENOMIC DNA]</scope>
    <source>
        <strain evidence="5 6">LCR6-01</strain>
    </source>
</reference>
<dbReference type="PANTHER" id="PTHR43025:SF3">
    <property type="entry name" value="MONOGALACTOSYLDIACYLGLYCEROL SYNTHASE 1, CHLOROPLASTIC"/>
    <property type="match status" value="1"/>
</dbReference>
<protein>
    <submittedName>
        <fullName evidence="5">Galactosyldiacylglycerol synthase</fullName>
    </submittedName>
</protein>
<evidence type="ECO:0000256" key="2">
    <source>
        <dbReference type="ARBA" id="ARBA00022676"/>
    </source>
</evidence>
<dbReference type="Gene3D" id="3.40.50.2000">
    <property type="entry name" value="Glycogen Phosphorylase B"/>
    <property type="match status" value="1"/>
</dbReference>
<dbReference type="InterPro" id="IPR009695">
    <property type="entry name" value="Diacylglyc_glucosyltr_N"/>
</dbReference>
<sequence length="369" mass="38016">MGRRYLVLTAGMGAGHDAVAGELARRLRAAGHQVLVRDVLTLLPPGTGPALRGFYRCAVRRVPWVYALIHRIFLAPARTPGPRRRPGTGPLAALAERPLRALVERWRPDVVVSTFHLAGQITGRLRERGALEVPCAVYVTDFAVHRAWLAPGNDLFLCVSEPVARRVRAGTGRPALATGPVVPPSFGRSGPPGPAARLATARAAGRPVVLLSAGAWGVGPGLLPAARALAGAGCLPVLLCGRDEGLRRRAGRLPGVLALGWAHDLPGLMGAAHVLVDNAAGQTAVQALAARLPVVGFRPIAGHGAAGVREMAAEGLTVYAPDLPALLTAVATLSPPGPPCDRLVRAGAALFREDAAAAVARLAGASAAA</sequence>
<dbReference type="RefSeq" id="WP_248634485.1">
    <property type="nucleotide sequence ID" value="NZ_JALPTH010000014.1"/>
</dbReference>
<comment type="similarity">
    <text evidence="1">Belongs to the glycosyltransferase 28 family.</text>
</comment>
<name>A0ABT0IBZ0_9ACTN</name>
<dbReference type="EMBL" id="JALPTH010000014">
    <property type="protein sequence ID" value="MCK8678833.1"/>
    <property type="molecule type" value="Genomic_DNA"/>
</dbReference>
<proteinExistence type="inferred from homology"/>
<evidence type="ECO:0000313" key="5">
    <source>
        <dbReference type="EMBL" id="MCK8678833.1"/>
    </source>
</evidence>
<evidence type="ECO:0000256" key="3">
    <source>
        <dbReference type="ARBA" id="ARBA00022679"/>
    </source>
</evidence>
<accession>A0ABT0IBZ0</accession>
<keyword evidence="6" id="KW-1185">Reference proteome</keyword>
<dbReference type="PANTHER" id="PTHR43025">
    <property type="entry name" value="MONOGALACTOSYLDIACYLGLYCEROL SYNTHASE"/>
    <property type="match status" value="1"/>
</dbReference>
<dbReference type="InterPro" id="IPR050519">
    <property type="entry name" value="Glycosyltransf_28_UgtP"/>
</dbReference>
<evidence type="ECO:0000313" key="6">
    <source>
        <dbReference type="Proteomes" id="UP001522868"/>
    </source>
</evidence>
<gene>
    <name evidence="5" type="ORF">M1O15_15815</name>
</gene>
<keyword evidence="2" id="KW-0328">Glycosyltransferase</keyword>
<keyword evidence="3" id="KW-0808">Transferase</keyword>
<evidence type="ECO:0000259" key="4">
    <source>
        <dbReference type="Pfam" id="PF06925"/>
    </source>
</evidence>
<feature type="domain" description="Diacylglycerol glucosyltransferase N-terminal" evidence="4">
    <location>
        <begin position="16"/>
        <end position="169"/>
    </location>
</feature>